<dbReference type="SUPFAM" id="SSF51126">
    <property type="entry name" value="Pectin lyase-like"/>
    <property type="match status" value="1"/>
</dbReference>
<dbReference type="Pfam" id="PF13229">
    <property type="entry name" value="Beta_helix"/>
    <property type="match status" value="1"/>
</dbReference>
<dbReference type="SMART" id="SM00710">
    <property type="entry name" value="PbH1"/>
    <property type="match status" value="6"/>
</dbReference>
<proteinExistence type="predicted"/>
<reference evidence="2" key="1">
    <citation type="submission" date="2018-05" db="EMBL/GenBank/DDBJ databases">
        <authorList>
            <person name="Lanie J.A."/>
            <person name="Ng W.-L."/>
            <person name="Kazmierczak K.M."/>
            <person name="Andrzejewski T.M."/>
            <person name="Davidsen T.M."/>
            <person name="Wayne K.J."/>
            <person name="Tettelin H."/>
            <person name="Glass J.I."/>
            <person name="Rusch D."/>
            <person name="Podicherti R."/>
            <person name="Tsui H.-C.T."/>
            <person name="Winkler M.E."/>
        </authorList>
    </citation>
    <scope>NUCLEOTIDE SEQUENCE</scope>
</reference>
<dbReference type="Gene3D" id="2.160.20.10">
    <property type="entry name" value="Single-stranded right-handed beta-helix, Pectin lyase-like"/>
    <property type="match status" value="1"/>
</dbReference>
<dbReference type="NCBIfam" id="TIGR03805">
    <property type="entry name" value="beta_helix_1"/>
    <property type="match status" value="1"/>
</dbReference>
<dbReference type="InterPro" id="IPR012334">
    <property type="entry name" value="Pectin_lyas_fold"/>
</dbReference>
<dbReference type="AlphaFoldDB" id="A0A381Y6F5"/>
<dbReference type="InterPro" id="IPR006626">
    <property type="entry name" value="PbH1"/>
</dbReference>
<dbReference type="InterPro" id="IPR011050">
    <property type="entry name" value="Pectin_lyase_fold/virulence"/>
</dbReference>
<name>A0A381Y6F5_9ZZZZ</name>
<feature type="domain" description="Right handed beta helix" evidence="1">
    <location>
        <begin position="131"/>
        <end position="277"/>
    </location>
</feature>
<evidence type="ECO:0000259" key="1">
    <source>
        <dbReference type="Pfam" id="PF13229"/>
    </source>
</evidence>
<accession>A0A381Y6F5</accession>
<evidence type="ECO:0000313" key="2">
    <source>
        <dbReference type="EMBL" id="SVA72676.1"/>
    </source>
</evidence>
<gene>
    <name evidence="2" type="ORF">METZ01_LOCUS125530</name>
</gene>
<sequence length="408" mass="45184">MNRLRPLLIFQFFTALCFAEFEKDFQLKLILAEPGDTIKLESGLFPILGTLSMEGKENIVIRGAGMNGTVLSFAGQVEGAQGLSITNCTNITLEDFTVQNAKGDAIKCQYVDGITFRRVKAQWLGGPKPTNGAYGLYPVQCENVLIEHCVAIAASDAGIYVGQSKDIIVRFSEAFDNVAGIEIENSTRADVYGNNVHGNTGGILVFDLPDLAVKEGKQVRIFDNIIKDNNIDNFAPEGNIVGKVPSGTGIMVMATEQVEVFDNTIINNKTAGTAVVSYYITEEETKDSQYNPYTSAIYIHNNIYRRALQIPTLDHDIGLLLFVHFFRDVPDIIYDGMPDPRYVGDNGLIPDSRRLCIADNHEAGYLNLDISKNFESWYSPFMADFNTDDNECNCTQEPLPEVILNIDR</sequence>
<organism evidence="2">
    <name type="scientific">marine metagenome</name>
    <dbReference type="NCBI Taxonomy" id="408172"/>
    <lineage>
        <taxon>unclassified sequences</taxon>
        <taxon>metagenomes</taxon>
        <taxon>ecological metagenomes</taxon>
    </lineage>
</organism>
<protein>
    <recommendedName>
        <fullName evidence="1">Right handed beta helix domain-containing protein</fullName>
    </recommendedName>
</protein>
<dbReference type="EMBL" id="UINC01017513">
    <property type="protein sequence ID" value="SVA72676.1"/>
    <property type="molecule type" value="Genomic_DNA"/>
</dbReference>
<dbReference type="InterPro" id="IPR022442">
    <property type="entry name" value="SO_2930-like_dom"/>
</dbReference>
<dbReference type="InterPro" id="IPR039448">
    <property type="entry name" value="Beta_helix"/>
</dbReference>